<name>A0A5B8UK68_9BACT</name>
<dbReference type="Pfam" id="PF03781">
    <property type="entry name" value="FGE-sulfatase"/>
    <property type="match status" value="1"/>
</dbReference>
<dbReference type="GO" id="GO:0005524">
    <property type="term" value="F:ATP binding"/>
    <property type="evidence" value="ECO:0007669"/>
    <property type="project" value="UniProtKB-UniRule"/>
</dbReference>
<accession>A0A5B8UK68</accession>
<keyword evidence="4" id="KW-0812">Transmembrane</keyword>
<dbReference type="InterPro" id="IPR016187">
    <property type="entry name" value="CTDL_fold"/>
</dbReference>
<dbReference type="InterPro" id="IPR000719">
    <property type="entry name" value="Prot_kinase_dom"/>
</dbReference>
<protein>
    <submittedName>
        <fullName evidence="6">SUMF1/EgtB/PvdOfamily nonheme iron enzyme</fullName>
    </submittedName>
</protein>
<dbReference type="Gene3D" id="1.10.510.10">
    <property type="entry name" value="Transferase(Phosphotransferase) domain 1"/>
    <property type="match status" value="1"/>
</dbReference>
<evidence type="ECO:0000259" key="5">
    <source>
        <dbReference type="PROSITE" id="PS50011"/>
    </source>
</evidence>
<dbReference type="SUPFAM" id="SSF56112">
    <property type="entry name" value="Protein kinase-like (PK-like)"/>
    <property type="match status" value="1"/>
</dbReference>
<dbReference type="InterPro" id="IPR005532">
    <property type="entry name" value="SUMF_dom"/>
</dbReference>
<keyword evidence="1 3" id="KW-0547">Nucleotide-binding</keyword>
<organism evidence="6 7">
    <name type="scientific">Flavisolibacter ginsenosidimutans</name>
    <dbReference type="NCBI Taxonomy" id="661481"/>
    <lineage>
        <taxon>Bacteria</taxon>
        <taxon>Pseudomonadati</taxon>
        <taxon>Bacteroidota</taxon>
        <taxon>Chitinophagia</taxon>
        <taxon>Chitinophagales</taxon>
        <taxon>Chitinophagaceae</taxon>
        <taxon>Flavisolibacter</taxon>
    </lineage>
</organism>
<evidence type="ECO:0000256" key="3">
    <source>
        <dbReference type="PROSITE-ProRule" id="PRU10141"/>
    </source>
</evidence>
<dbReference type="PROSITE" id="PS00107">
    <property type="entry name" value="PROTEIN_KINASE_ATP"/>
    <property type="match status" value="1"/>
</dbReference>
<feature type="transmembrane region" description="Helical" evidence="4">
    <location>
        <begin position="457"/>
        <end position="477"/>
    </location>
</feature>
<dbReference type="KEGG" id="fgg:FSB75_13140"/>
<dbReference type="Pfam" id="PF00069">
    <property type="entry name" value="Pkinase"/>
    <property type="match status" value="1"/>
</dbReference>
<gene>
    <name evidence="6" type="ORF">FSB75_13140</name>
</gene>
<keyword evidence="4" id="KW-0472">Membrane</keyword>
<dbReference type="PROSITE" id="PS50011">
    <property type="entry name" value="PROTEIN_KINASE_DOM"/>
    <property type="match status" value="1"/>
</dbReference>
<keyword evidence="7" id="KW-1185">Reference proteome</keyword>
<proteinExistence type="predicted"/>
<reference evidence="6 7" key="1">
    <citation type="journal article" date="2015" name="Int. J. Syst. Evol. Microbiol.">
        <title>Flavisolibacter ginsenosidimutans sp. nov., with ginsenoside-converting activity isolated from soil used for cultivating ginseng.</title>
        <authorList>
            <person name="Zhao Y."/>
            <person name="Liu Q."/>
            <person name="Kang M.S."/>
            <person name="Jin F."/>
            <person name="Yu H."/>
            <person name="Im W.T."/>
        </authorList>
    </citation>
    <scope>NUCLEOTIDE SEQUENCE [LARGE SCALE GENOMIC DNA]</scope>
    <source>
        <strain evidence="6 7">Gsoil 636</strain>
    </source>
</reference>
<dbReference type="PANTHER" id="PTHR23150:SF19">
    <property type="entry name" value="FORMYLGLYCINE-GENERATING ENZYME"/>
    <property type="match status" value="1"/>
</dbReference>
<dbReference type="OrthoDB" id="9813021at2"/>
<evidence type="ECO:0000256" key="4">
    <source>
        <dbReference type="SAM" id="Phobius"/>
    </source>
</evidence>
<dbReference type="PANTHER" id="PTHR23150">
    <property type="entry name" value="SULFATASE MODIFYING FACTOR 1, 2"/>
    <property type="match status" value="1"/>
</dbReference>
<feature type="domain" description="Protein kinase" evidence="5">
    <location>
        <begin position="10"/>
        <end position="277"/>
    </location>
</feature>
<dbReference type="CDD" id="cd14014">
    <property type="entry name" value="STKc_PknB_like"/>
    <property type="match status" value="1"/>
</dbReference>
<dbReference type="SMART" id="SM00220">
    <property type="entry name" value="S_TKc"/>
    <property type="match status" value="1"/>
</dbReference>
<dbReference type="PROSITE" id="PS00108">
    <property type="entry name" value="PROTEIN_KINASE_ST"/>
    <property type="match status" value="1"/>
</dbReference>
<evidence type="ECO:0000256" key="1">
    <source>
        <dbReference type="ARBA" id="ARBA00022741"/>
    </source>
</evidence>
<dbReference type="Gene3D" id="3.90.1580.10">
    <property type="entry name" value="paralog of FGE (formylglycine-generating enzyme)"/>
    <property type="match status" value="1"/>
</dbReference>
<dbReference type="InterPro" id="IPR042095">
    <property type="entry name" value="SUMF_sf"/>
</dbReference>
<evidence type="ECO:0000313" key="7">
    <source>
        <dbReference type="Proteomes" id="UP000321204"/>
    </source>
</evidence>
<dbReference type="InterPro" id="IPR011009">
    <property type="entry name" value="Kinase-like_dom_sf"/>
</dbReference>
<dbReference type="Proteomes" id="UP000321204">
    <property type="component" value="Chromosome"/>
</dbReference>
<dbReference type="GO" id="GO:0120147">
    <property type="term" value="F:formylglycine-generating oxidase activity"/>
    <property type="evidence" value="ECO:0007669"/>
    <property type="project" value="TreeGrafter"/>
</dbReference>
<dbReference type="RefSeq" id="WP_146788268.1">
    <property type="nucleotide sequence ID" value="NZ_BAABIO010000003.1"/>
</dbReference>
<keyword evidence="4" id="KW-1133">Transmembrane helix</keyword>
<sequence length="764" mass="85586">MDFQTRYEFDPKKDLLGKGGFSKVYKANDILLERVVALKFFTAKTADKYQILNEIKKVIRFEHPNLCKYYDVALLNYKNVLDETEQMEVGIMEYIDAGDFKSYIKKHPESTDKLLIDVLKGLAYLHKHGMAHRDLKPQNILIKMVDDEPVGKITDFGISKLIDSGDDANSSALLGTIEYMAPEQFNPKKYGINGRITTNLDLWSFGLLVYESICRQSLFGSRSSGISAEQVMANILSDMPLEKAESLPQKYREIVSRCLVKNAAERVQNALELIPLFQEGGLPSGPIPVYSQTDSGKISITETQVLTPPLPITTDVTEVLNLVNESHETKEEQPPEQLAESLRAEETQMLDLHEPKEEEPQTFETTEDFSSNETQVLQPVSSTEEVTQVLPQPLPVAEESRILIAEPEVEVEQATQVLNKNTIKPLPKEENGYDRLWTKALTESKRRKEAERRRRKTTLLLLAAILLVGAFVAFVLLKSSSANTVAKKEEVKPPKLVPSSASFFAPPQTEPVAGGTFMMGDENAKAGSATVAHPVSLNPFAMGKYEVTVDQFRQFINETKYVTTAENNGKSQVFVNGKWPYKPQVNWRYDVYGNLLDSNTKNLPVVHVSWSDATEYCRWLSKKTGNAFRLPTEAEWEFAARGGDSSSRFLYSGGNNVDSVAWYDQNAGKNLHPIGTKAANALGLYDMSGNVAEWCSDWYDKEYYKSSPKENPQGPAEPLKDQRKVLRGGAWGMPKSFARCTDHIGYSEDQTGGNIGFRVCKTTN</sequence>
<dbReference type="EMBL" id="CP042433">
    <property type="protein sequence ID" value="QEC56802.1"/>
    <property type="molecule type" value="Genomic_DNA"/>
</dbReference>
<evidence type="ECO:0000256" key="2">
    <source>
        <dbReference type="ARBA" id="ARBA00022840"/>
    </source>
</evidence>
<dbReference type="InterPro" id="IPR017441">
    <property type="entry name" value="Protein_kinase_ATP_BS"/>
</dbReference>
<dbReference type="SUPFAM" id="SSF56436">
    <property type="entry name" value="C-type lectin-like"/>
    <property type="match status" value="1"/>
</dbReference>
<dbReference type="GO" id="GO:0004672">
    <property type="term" value="F:protein kinase activity"/>
    <property type="evidence" value="ECO:0007669"/>
    <property type="project" value="InterPro"/>
</dbReference>
<dbReference type="AlphaFoldDB" id="A0A5B8UK68"/>
<keyword evidence="2 3" id="KW-0067">ATP-binding</keyword>
<dbReference type="InterPro" id="IPR008271">
    <property type="entry name" value="Ser/Thr_kinase_AS"/>
</dbReference>
<evidence type="ECO:0000313" key="6">
    <source>
        <dbReference type="EMBL" id="QEC56802.1"/>
    </source>
</evidence>
<feature type="binding site" evidence="3">
    <location>
        <position position="39"/>
    </location>
    <ligand>
        <name>ATP</name>
        <dbReference type="ChEBI" id="CHEBI:30616"/>
    </ligand>
</feature>
<dbReference type="InterPro" id="IPR051043">
    <property type="entry name" value="Sulfatase_Mod_Factor_Kinase"/>
</dbReference>